<dbReference type="Proteomes" id="UP001515480">
    <property type="component" value="Unassembled WGS sequence"/>
</dbReference>
<keyword evidence="4" id="KW-0288">FMN</keyword>
<gene>
    <name evidence="9" type="ORF">AB1Y20_014189</name>
</gene>
<name>A0AB34IG39_PRYPA</name>
<evidence type="ECO:0000313" key="10">
    <source>
        <dbReference type="Proteomes" id="UP001515480"/>
    </source>
</evidence>
<evidence type="ECO:0000256" key="1">
    <source>
        <dbReference type="ARBA" id="ARBA00005201"/>
    </source>
</evidence>
<dbReference type="InterPro" id="IPR023468">
    <property type="entry name" value="Riboflavin_kinase"/>
</dbReference>
<dbReference type="SMART" id="SM00904">
    <property type="entry name" value="Flavokinase"/>
    <property type="match status" value="1"/>
</dbReference>
<evidence type="ECO:0000256" key="2">
    <source>
        <dbReference type="ARBA" id="ARBA00012105"/>
    </source>
</evidence>
<keyword evidence="7" id="KW-0067">ATP-binding</keyword>
<evidence type="ECO:0000259" key="8">
    <source>
        <dbReference type="SMART" id="SM00904"/>
    </source>
</evidence>
<keyword evidence="3" id="KW-0285">Flavoprotein</keyword>
<accession>A0AB34IG39</accession>
<reference evidence="9 10" key="1">
    <citation type="journal article" date="2024" name="Science">
        <title>Giant polyketide synthase enzymes in the biosynthesis of giant marine polyether toxins.</title>
        <authorList>
            <person name="Fallon T.R."/>
            <person name="Shende V.V."/>
            <person name="Wierzbicki I.H."/>
            <person name="Pendleton A.L."/>
            <person name="Watervoot N.F."/>
            <person name="Auber R.P."/>
            <person name="Gonzalez D.J."/>
            <person name="Wisecaver J.H."/>
            <person name="Moore B.S."/>
        </authorList>
    </citation>
    <scope>NUCLEOTIDE SEQUENCE [LARGE SCALE GENOMIC DNA]</scope>
    <source>
        <strain evidence="9 10">12B1</strain>
    </source>
</reference>
<comment type="pathway">
    <text evidence="1">Cofactor biosynthesis; FMN biosynthesis; FMN from riboflavin (ATP route): step 1/1.</text>
</comment>
<proteinExistence type="predicted"/>
<evidence type="ECO:0000256" key="7">
    <source>
        <dbReference type="ARBA" id="ARBA00022840"/>
    </source>
</evidence>
<evidence type="ECO:0000256" key="4">
    <source>
        <dbReference type="ARBA" id="ARBA00022643"/>
    </source>
</evidence>
<dbReference type="InterPro" id="IPR023465">
    <property type="entry name" value="Riboflavin_kinase_dom_sf"/>
</dbReference>
<evidence type="ECO:0000313" key="9">
    <source>
        <dbReference type="EMBL" id="KAL1496584.1"/>
    </source>
</evidence>
<dbReference type="SUPFAM" id="SSF82114">
    <property type="entry name" value="Riboflavin kinase-like"/>
    <property type="match status" value="1"/>
</dbReference>
<comment type="caution">
    <text evidence="9">The sequence shown here is derived from an EMBL/GenBank/DDBJ whole genome shotgun (WGS) entry which is preliminary data.</text>
</comment>
<dbReference type="InterPro" id="IPR015865">
    <property type="entry name" value="Riboflavin_kinase_bac/euk"/>
</dbReference>
<dbReference type="GO" id="GO:0009231">
    <property type="term" value="P:riboflavin biosynthetic process"/>
    <property type="evidence" value="ECO:0007669"/>
    <property type="project" value="InterPro"/>
</dbReference>
<dbReference type="GO" id="GO:0009398">
    <property type="term" value="P:FMN biosynthetic process"/>
    <property type="evidence" value="ECO:0007669"/>
    <property type="project" value="TreeGrafter"/>
</dbReference>
<evidence type="ECO:0000256" key="3">
    <source>
        <dbReference type="ARBA" id="ARBA00022630"/>
    </source>
</evidence>
<dbReference type="GO" id="GO:0005524">
    <property type="term" value="F:ATP binding"/>
    <property type="evidence" value="ECO:0007669"/>
    <property type="project" value="UniProtKB-KW"/>
</dbReference>
<keyword evidence="10" id="KW-1185">Reference proteome</keyword>
<organism evidence="9 10">
    <name type="scientific">Prymnesium parvum</name>
    <name type="common">Toxic golden alga</name>
    <dbReference type="NCBI Taxonomy" id="97485"/>
    <lineage>
        <taxon>Eukaryota</taxon>
        <taxon>Haptista</taxon>
        <taxon>Haptophyta</taxon>
        <taxon>Prymnesiophyceae</taxon>
        <taxon>Prymnesiales</taxon>
        <taxon>Prymnesiaceae</taxon>
        <taxon>Prymnesium</taxon>
    </lineage>
</organism>
<dbReference type="EC" id="2.7.1.26" evidence="2"/>
<dbReference type="Pfam" id="PF01687">
    <property type="entry name" value="Flavokinase"/>
    <property type="match status" value="1"/>
</dbReference>
<dbReference type="GO" id="GO:0008531">
    <property type="term" value="F:riboflavin kinase activity"/>
    <property type="evidence" value="ECO:0007669"/>
    <property type="project" value="UniProtKB-EC"/>
</dbReference>
<protein>
    <recommendedName>
        <fullName evidence="2">riboflavin kinase</fullName>
        <ecNumber evidence="2">2.7.1.26</ecNumber>
    </recommendedName>
</protein>
<dbReference type="PANTHER" id="PTHR22749:SF6">
    <property type="entry name" value="RIBOFLAVIN KINASE"/>
    <property type="match status" value="1"/>
</dbReference>
<keyword evidence="5" id="KW-0808">Transferase</keyword>
<sequence length="200" mass="22320">MKVPVNYFPAGGVCARRGVACCLSSRRAKAPAMLERRITAVGPYRLMGKVVEGFKRGSRDLGWPTANLDPIAFEHKLDDEQEGVYLGWAAIEEDGVLLGGKLHKAILSIGWNPFFKNEQRTVESYLCHTFEKDFYGADMRLLICATIRPQADFASMDELIKAIKEDVDFGQVALDHSPFTEMQRDNLFAGMDTLTDKEGP</sequence>
<evidence type="ECO:0000256" key="5">
    <source>
        <dbReference type="ARBA" id="ARBA00022679"/>
    </source>
</evidence>
<evidence type="ECO:0000256" key="6">
    <source>
        <dbReference type="ARBA" id="ARBA00022741"/>
    </source>
</evidence>
<dbReference type="EMBL" id="JBGBPQ010000028">
    <property type="protein sequence ID" value="KAL1496584.1"/>
    <property type="molecule type" value="Genomic_DNA"/>
</dbReference>
<keyword evidence="6" id="KW-0547">Nucleotide-binding</keyword>
<dbReference type="PANTHER" id="PTHR22749">
    <property type="entry name" value="RIBOFLAVIN KINASE/FMN ADENYLYLTRANSFERASE"/>
    <property type="match status" value="1"/>
</dbReference>
<feature type="domain" description="Riboflavin kinase" evidence="8">
    <location>
        <begin position="43"/>
        <end position="175"/>
    </location>
</feature>
<dbReference type="Gene3D" id="2.40.30.30">
    <property type="entry name" value="Riboflavin kinase-like"/>
    <property type="match status" value="1"/>
</dbReference>
<dbReference type="AlphaFoldDB" id="A0AB34IG39"/>